<dbReference type="EMBL" id="RBIL01000001">
    <property type="protein sequence ID" value="RKQ93144.1"/>
    <property type="molecule type" value="Genomic_DNA"/>
</dbReference>
<keyword evidence="3" id="KW-1185">Reference proteome</keyword>
<dbReference type="Proteomes" id="UP000278962">
    <property type="component" value="Unassembled WGS sequence"/>
</dbReference>
<dbReference type="SUPFAM" id="SSF52266">
    <property type="entry name" value="SGNH hydrolase"/>
    <property type="match status" value="1"/>
</dbReference>
<dbReference type="InterPro" id="IPR013830">
    <property type="entry name" value="SGNH_hydro"/>
</dbReference>
<dbReference type="Gene3D" id="3.40.50.1110">
    <property type="entry name" value="SGNH hydrolase"/>
    <property type="match status" value="1"/>
</dbReference>
<feature type="domain" description="SGNH hydrolase-type esterase" evidence="1">
    <location>
        <begin position="7"/>
        <end position="171"/>
    </location>
</feature>
<dbReference type="RefSeq" id="WP_170179104.1">
    <property type="nucleotide sequence ID" value="NZ_RBIL01000001.1"/>
</dbReference>
<name>A0A660LIY8_9ACTN</name>
<dbReference type="InterPro" id="IPR008265">
    <property type="entry name" value="Lipase_GDSL_AS"/>
</dbReference>
<dbReference type="InterPro" id="IPR036514">
    <property type="entry name" value="SGNH_hydro_sf"/>
</dbReference>
<dbReference type="PROSITE" id="PS01098">
    <property type="entry name" value="LIPASE_GDSL_SER"/>
    <property type="match status" value="1"/>
</dbReference>
<organism evidence="2 3">
    <name type="scientific">Solirubrobacter pauli</name>
    <dbReference type="NCBI Taxonomy" id="166793"/>
    <lineage>
        <taxon>Bacteria</taxon>
        <taxon>Bacillati</taxon>
        <taxon>Actinomycetota</taxon>
        <taxon>Thermoleophilia</taxon>
        <taxon>Solirubrobacterales</taxon>
        <taxon>Solirubrobacteraceae</taxon>
        <taxon>Solirubrobacter</taxon>
    </lineage>
</organism>
<dbReference type="Pfam" id="PF13472">
    <property type="entry name" value="Lipase_GDSL_2"/>
    <property type="match status" value="1"/>
</dbReference>
<gene>
    <name evidence="2" type="ORF">C8N24_3004</name>
</gene>
<evidence type="ECO:0000313" key="2">
    <source>
        <dbReference type="EMBL" id="RKQ93144.1"/>
    </source>
</evidence>
<evidence type="ECO:0000313" key="3">
    <source>
        <dbReference type="Proteomes" id="UP000278962"/>
    </source>
</evidence>
<protein>
    <submittedName>
        <fullName evidence="2">GDSL-like lipase/acylhydrolase family protein</fullName>
    </submittedName>
</protein>
<comment type="caution">
    <text evidence="2">The sequence shown here is derived from an EMBL/GenBank/DDBJ whole genome shotgun (WGS) entry which is preliminary data.</text>
</comment>
<keyword evidence="2" id="KW-0378">Hydrolase</keyword>
<proteinExistence type="predicted"/>
<accession>A0A660LIY8</accession>
<dbReference type="GO" id="GO:0016298">
    <property type="term" value="F:lipase activity"/>
    <property type="evidence" value="ECO:0007669"/>
    <property type="project" value="InterPro"/>
</dbReference>
<evidence type="ECO:0000259" key="1">
    <source>
        <dbReference type="Pfam" id="PF13472"/>
    </source>
</evidence>
<reference evidence="2 3" key="1">
    <citation type="submission" date="2018-10" db="EMBL/GenBank/DDBJ databases">
        <title>Genomic Encyclopedia of Archaeal and Bacterial Type Strains, Phase II (KMG-II): from individual species to whole genera.</title>
        <authorList>
            <person name="Goeker M."/>
        </authorList>
    </citation>
    <scope>NUCLEOTIDE SEQUENCE [LARGE SCALE GENOMIC DNA]</scope>
    <source>
        <strain evidence="2 3">DSM 14954</strain>
    </source>
</reference>
<dbReference type="AlphaFoldDB" id="A0A660LIY8"/>
<dbReference type="GO" id="GO:0006629">
    <property type="term" value="P:lipid metabolic process"/>
    <property type="evidence" value="ECO:0007669"/>
    <property type="project" value="InterPro"/>
</dbReference>
<sequence>MTAGVLAFGDSITNGGGELQWGVALQSWSLWTARGLGLPYTGYAVDGARAEQVATEQVPAFEARTALPGARYAVGCLYAGVNDVRAPDFDAAAFESAYARVAAFLAERCDRVLLVTLPEDLGRPRAAGVDAGNAAILRVAADVGALVLDLRAFGARNLVMVDHVHPTAFGQVWIAERALDVLAADGMEVRVRPASLIHPGGRTPLRALQGDWTYVYRALRLRALDAAGRARRAARGA</sequence>